<name>A0ABQ3VE49_9CHLR</name>
<dbReference type="EMBL" id="BNJJ01000006">
    <property type="protein sequence ID" value="GHO84422.1"/>
    <property type="molecule type" value="Genomic_DNA"/>
</dbReference>
<gene>
    <name evidence="1" type="ORF">KSZ_24280</name>
</gene>
<keyword evidence="2" id="KW-1185">Reference proteome</keyword>
<dbReference type="Proteomes" id="UP000635565">
    <property type="component" value="Unassembled WGS sequence"/>
</dbReference>
<reference evidence="1 2" key="1">
    <citation type="journal article" date="2021" name="Int. J. Syst. Evol. Microbiol.">
        <title>Reticulibacter mediterranei gen. nov., sp. nov., within the new family Reticulibacteraceae fam. nov., and Ktedonospora formicarum gen. nov., sp. nov., Ktedonobacter robiniae sp. nov., Dictyobacter formicarum sp. nov. and Dictyobacter arantiisoli sp. nov., belonging to the class Ktedonobacteria.</title>
        <authorList>
            <person name="Yabe S."/>
            <person name="Zheng Y."/>
            <person name="Wang C.M."/>
            <person name="Sakai Y."/>
            <person name="Abe K."/>
            <person name="Yokota A."/>
            <person name="Donadio S."/>
            <person name="Cavaletti L."/>
            <person name="Monciardini P."/>
        </authorList>
    </citation>
    <scope>NUCLEOTIDE SEQUENCE [LARGE SCALE GENOMIC DNA]</scope>
    <source>
        <strain evidence="1 2">SOSP1-9</strain>
    </source>
</reference>
<proteinExistence type="predicted"/>
<evidence type="ECO:0000313" key="1">
    <source>
        <dbReference type="EMBL" id="GHO84422.1"/>
    </source>
</evidence>
<accession>A0ABQ3VE49</accession>
<evidence type="ECO:0000313" key="2">
    <source>
        <dbReference type="Proteomes" id="UP000635565"/>
    </source>
</evidence>
<protein>
    <submittedName>
        <fullName evidence="1">Uncharacterized protein</fullName>
    </submittedName>
</protein>
<comment type="caution">
    <text evidence="1">The sequence shown here is derived from an EMBL/GenBank/DDBJ whole genome shotgun (WGS) entry which is preliminary data.</text>
</comment>
<organism evidence="1 2">
    <name type="scientific">Dictyobacter formicarum</name>
    <dbReference type="NCBI Taxonomy" id="2778368"/>
    <lineage>
        <taxon>Bacteria</taxon>
        <taxon>Bacillati</taxon>
        <taxon>Chloroflexota</taxon>
        <taxon>Ktedonobacteria</taxon>
        <taxon>Ktedonobacterales</taxon>
        <taxon>Dictyobacteraceae</taxon>
        <taxon>Dictyobacter</taxon>
    </lineage>
</organism>
<sequence length="56" mass="6522">MNPHLKEITEYGYTCIANFVIALRDAAISCDMLVMNWYYSVNNADRVKNSSVFSWR</sequence>